<feature type="transmembrane region" description="Helical" evidence="6">
    <location>
        <begin position="218"/>
        <end position="238"/>
    </location>
</feature>
<keyword evidence="5 6" id="KW-0472">Membrane</keyword>
<dbReference type="Proteomes" id="UP001497482">
    <property type="component" value="Chromosome 3"/>
</dbReference>
<name>A0AAV2LII7_KNICA</name>
<feature type="transmembrane region" description="Helical" evidence="6">
    <location>
        <begin position="379"/>
        <end position="400"/>
    </location>
</feature>
<comment type="subcellular location">
    <subcellularLocation>
        <location evidence="1">Membrane</location>
        <topology evidence="1">Multi-pass membrane protein</topology>
    </subcellularLocation>
</comment>
<organism evidence="7 8">
    <name type="scientific">Knipowitschia caucasica</name>
    <name type="common">Caucasian dwarf goby</name>
    <name type="synonym">Pomatoschistus caucasicus</name>
    <dbReference type="NCBI Taxonomy" id="637954"/>
    <lineage>
        <taxon>Eukaryota</taxon>
        <taxon>Metazoa</taxon>
        <taxon>Chordata</taxon>
        <taxon>Craniata</taxon>
        <taxon>Vertebrata</taxon>
        <taxon>Euteleostomi</taxon>
        <taxon>Actinopterygii</taxon>
        <taxon>Neopterygii</taxon>
        <taxon>Teleostei</taxon>
        <taxon>Neoteleostei</taxon>
        <taxon>Acanthomorphata</taxon>
        <taxon>Gobiaria</taxon>
        <taxon>Gobiiformes</taxon>
        <taxon>Gobioidei</taxon>
        <taxon>Gobiidae</taxon>
        <taxon>Gobiinae</taxon>
        <taxon>Knipowitschia</taxon>
    </lineage>
</organism>
<dbReference type="CDD" id="cd13132">
    <property type="entry name" value="MATE_eukaryotic"/>
    <property type="match status" value="1"/>
</dbReference>
<evidence type="ECO:0000313" key="7">
    <source>
        <dbReference type="EMBL" id="CAL1602162.1"/>
    </source>
</evidence>
<evidence type="ECO:0000256" key="4">
    <source>
        <dbReference type="ARBA" id="ARBA00022989"/>
    </source>
</evidence>
<reference evidence="7 8" key="1">
    <citation type="submission" date="2024-04" db="EMBL/GenBank/DDBJ databases">
        <authorList>
            <person name="Waldvogel A.-M."/>
            <person name="Schoenle A."/>
        </authorList>
    </citation>
    <scope>NUCLEOTIDE SEQUENCE [LARGE SCALE GENOMIC DNA]</scope>
</reference>
<dbReference type="EMBL" id="OZ035825">
    <property type="protein sequence ID" value="CAL1602162.1"/>
    <property type="molecule type" value="Genomic_DNA"/>
</dbReference>
<evidence type="ECO:0000313" key="8">
    <source>
        <dbReference type="Proteomes" id="UP001497482"/>
    </source>
</evidence>
<gene>
    <name evidence="7" type="ORF">KC01_LOCUS29972</name>
</gene>
<comment type="similarity">
    <text evidence="2 6">Belongs to the multi antimicrobial extrusion (MATE) (TC 2.A.66.1) family.</text>
</comment>
<keyword evidence="3 6" id="KW-0812">Transmembrane</keyword>
<keyword evidence="8" id="KW-1185">Reference proteome</keyword>
<protein>
    <recommendedName>
        <fullName evidence="6">Multidrug and toxin extrusion protein</fullName>
    </recommendedName>
</protein>
<feature type="transmembrane region" description="Helical" evidence="6">
    <location>
        <begin position="116"/>
        <end position="135"/>
    </location>
</feature>
<dbReference type="NCBIfam" id="TIGR00797">
    <property type="entry name" value="matE"/>
    <property type="match status" value="1"/>
</dbReference>
<dbReference type="PANTHER" id="PTHR11206">
    <property type="entry name" value="MULTIDRUG RESISTANCE PROTEIN"/>
    <property type="match status" value="1"/>
</dbReference>
<feature type="transmembrane region" description="Helical" evidence="6">
    <location>
        <begin position="437"/>
        <end position="459"/>
    </location>
</feature>
<evidence type="ECO:0000256" key="1">
    <source>
        <dbReference type="ARBA" id="ARBA00004141"/>
    </source>
</evidence>
<feature type="transmembrane region" description="Helical" evidence="6">
    <location>
        <begin position="74"/>
        <end position="95"/>
    </location>
</feature>
<dbReference type="InterPro" id="IPR002528">
    <property type="entry name" value="MATE_fam"/>
</dbReference>
<dbReference type="Pfam" id="PF01554">
    <property type="entry name" value="MatE"/>
    <property type="match status" value="2"/>
</dbReference>
<dbReference type="GO" id="GO:0016020">
    <property type="term" value="C:membrane"/>
    <property type="evidence" value="ECO:0007669"/>
    <property type="project" value="UniProtKB-SubCell"/>
</dbReference>
<dbReference type="GO" id="GO:1990961">
    <property type="term" value="P:xenobiotic detoxification by transmembrane export across the plasma membrane"/>
    <property type="evidence" value="ECO:0007669"/>
    <property type="project" value="InterPro"/>
</dbReference>
<evidence type="ECO:0000256" key="6">
    <source>
        <dbReference type="RuleBase" id="RU004914"/>
    </source>
</evidence>
<dbReference type="InterPro" id="IPR045069">
    <property type="entry name" value="MATE_euk"/>
</dbReference>
<evidence type="ECO:0000256" key="3">
    <source>
        <dbReference type="ARBA" id="ARBA00022692"/>
    </source>
</evidence>
<sequence>MDHKPDRPDVRYTEGAADSVEQRHRGCVPLSHRQEALQLLKLAGPVVISQMMVFLISVISMVFCGHLGKTELAAVSLAAAVVNVSGVSIGTGLSATCDTLISQTFGSGNLKRVGVILQRGVLILLLACFPCWAVLVNTEPLLRSVRQSPEVASLSQLYVMIFMPALPAAFMYQLQGKYLQNQGIMWPQVATGAVGNILNVIINYIFLHRLELGVAGSAAANAISQYSLALLLFVYIVWRGLHKATWGGWSMDCLQEWGLFVRLAIPSMLMICLSWWIFEIGGFLAGLISETELGAQSIAYQLCVVAYMFPLGFSVAASVRVGNALGAGNVEQAKLSCRVPIFCAFFCACFVGASLSLSRHVIGYIFTTEHDIILRVSEVMVLFGFLHIGDATAGVAAGVLRGAGKQWIGALCNLVGLYLIGFPIGVSLMFAAKMGIVGLWTGLSICVCLQCSVFILFLYNLDWTKVAKEAFERSGIQVKREESTSDAPRQIHAEVGTALSVDGQETEETFTTTNTVGDVLPTRALLLRRSLTLILMIVILISGITTSKLLMTLFN</sequence>
<feature type="transmembrane region" description="Helical" evidence="6">
    <location>
        <begin position="533"/>
        <end position="554"/>
    </location>
</feature>
<feature type="transmembrane region" description="Helical" evidence="6">
    <location>
        <begin position="298"/>
        <end position="319"/>
    </location>
</feature>
<proteinExistence type="inferred from homology"/>
<feature type="transmembrane region" description="Helical" evidence="6">
    <location>
        <begin position="42"/>
        <end position="68"/>
    </location>
</feature>
<dbReference type="AlphaFoldDB" id="A0AAV2LII7"/>
<dbReference type="GO" id="GO:0015297">
    <property type="term" value="F:antiporter activity"/>
    <property type="evidence" value="ECO:0007669"/>
    <property type="project" value="InterPro"/>
</dbReference>
<feature type="transmembrane region" description="Helical" evidence="6">
    <location>
        <begin position="407"/>
        <end position="431"/>
    </location>
</feature>
<evidence type="ECO:0000256" key="5">
    <source>
        <dbReference type="ARBA" id="ARBA00023136"/>
    </source>
</evidence>
<feature type="transmembrane region" description="Helical" evidence="6">
    <location>
        <begin position="259"/>
        <end position="278"/>
    </location>
</feature>
<accession>A0AAV2LII7</accession>
<feature type="transmembrane region" description="Helical" evidence="6">
    <location>
        <begin position="184"/>
        <end position="206"/>
    </location>
</feature>
<keyword evidence="4 6" id="KW-1133">Transmembrane helix</keyword>
<feature type="transmembrane region" description="Helical" evidence="6">
    <location>
        <begin position="339"/>
        <end position="359"/>
    </location>
</feature>
<dbReference type="GO" id="GO:0042910">
    <property type="term" value="F:xenobiotic transmembrane transporter activity"/>
    <property type="evidence" value="ECO:0007669"/>
    <property type="project" value="InterPro"/>
</dbReference>
<evidence type="ECO:0000256" key="2">
    <source>
        <dbReference type="ARBA" id="ARBA00010199"/>
    </source>
</evidence>